<dbReference type="AlphaFoldDB" id="A0A0H3ZS53"/>
<dbReference type="EMBL" id="KP795491">
    <property type="protein sequence ID" value="AKN36436.1"/>
    <property type="molecule type" value="Genomic_DNA"/>
</dbReference>
<keyword evidence="1" id="KW-0472">Membrane</keyword>
<keyword evidence="1" id="KW-0812">Transmembrane</keyword>
<reference evidence="2" key="1">
    <citation type="journal article" date="2015" name="MBio">
        <title>Eco-Evolutionary Dynamics of Episomes among Ecologically Cohesive Bacterial Populations.</title>
        <authorList>
            <person name="Xue H."/>
            <person name="Cordero O.X."/>
            <person name="Camas F.M."/>
            <person name="Trimble W."/>
            <person name="Meyer F."/>
            <person name="Guglielmini J."/>
            <person name="Rocha E.P."/>
            <person name="Polz M.F."/>
        </authorList>
    </citation>
    <scope>NUCLEOTIDE SEQUENCE</scope>
    <source>
        <strain evidence="2">FF_308</strain>
    </source>
</reference>
<keyword evidence="1" id="KW-1133">Transmembrane helix</keyword>
<protein>
    <submittedName>
        <fullName evidence="2">Phage tail fiber protein</fullName>
    </submittedName>
</protein>
<evidence type="ECO:0000256" key="1">
    <source>
        <dbReference type="SAM" id="Phobius"/>
    </source>
</evidence>
<feature type="transmembrane region" description="Helical" evidence="1">
    <location>
        <begin position="21"/>
        <end position="42"/>
    </location>
</feature>
<organism evidence="2">
    <name type="scientific">Vibrio splendidus</name>
    <dbReference type="NCBI Taxonomy" id="29497"/>
    <lineage>
        <taxon>Bacteria</taxon>
        <taxon>Pseudomonadati</taxon>
        <taxon>Pseudomonadota</taxon>
        <taxon>Gammaproteobacteria</taxon>
        <taxon>Vibrionales</taxon>
        <taxon>Vibrionaceae</taxon>
        <taxon>Vibrio</taxon>
    </lineage>
</organism>
<dbReference type="NCBIfam" id="NF040662">
    <property type="entry name" value="attach_TipJ_rel"/>
    <property type="match status" value="1"/>
</dbReference>
<evidence type="ECO:0000313" key="2">
    <source>
        <dbReference type="EMBL" id="AKN36436.1"/>
    </source>
</evidence>
<sequence>MWDTPLKSGDHLDIDVQPKGIELLVAGLIAAVVGYAVASSMAPPDNYSQTTPDGSPIYDTNAQGNQVRLMGIIPEIFGTHATYPSLINQAHRYYYDDDEYLLLMTMIGRGYYDLTNDNIFVGNTPITNYAGDIDVAKFDPGNDVSSHPAHVNTYTSPEVGATSGTSGIELEGAVNSITPIKVKFATKTLTLYQELEGIPVPWWPVEWEVGQRIELSGTPGAKDITSGHSYGGWRAEATADKLNYWSQDEALHDCKKGDYIQYPIAVDSNDNVTQWATGMIDATFTGIHNGVEFYAVRVLDANGSILPVNTVPSAARYAAIKFSGKDDGTYRITARTDTTGTLAKLYPNKSTEMAWWTSFTATGDRTDVRITATESLPGKPIGPFYACPENETTNQIRADIKFPEGIGYLNDNGSIATKEMRVMLQWREDESSAWNDQEFKRSAATKDQLGNTVHINLGKYCRPQFRAYRITGKASDTRTWDTIELVRLKAILETPTRYYDGTTLAFRIRGTNALSRTAENKLMCVPTRLLHVPNGQGGWTGDNYESKTNMQPTKDIVPVARYITHQVGHDDDQFPAEDWLALHETLTARNDRFAAQFDNPDTFWEAMKRVLATGFSVPTMEFGQIVPVRDQPRTTWDHIYTPDNMTGDGMKMSVKLEDMDDNDGVEVEYFSYETWKPETVLCLLPGDLGVNPKKVKAFGITDHQKAWVFGMRERRMMKYINTEYSWGTEMDGFNSKYLSYVALADDVPGYGQTGKLVDHVPVQGGAMLQLDDDLEWEDDKTHYLALRKPDGRLSGPYRAVKQTMTDEVMIVGDLDFTPDLSGRMELPFWMFGAGDRWSFPALVKDIKPSGTEKVSMKARNYDPRLYFDDSATAPAKGNDPVLGMSLSGSGSGQTLSTSVSMAYFRVDDQVKISTTNQVYVVKSVGSQSLTLNNLDGTAAQLSFSTQSLTLTLTARD</sequence>
<accession>A0A0H3ZS53</accession>
<proteinExistence type="predicted"/>
<name>A0A0H3ZS53_VIBSP</name>